<keyword evidence="2" id="KW-0472">Membrane</keyword>
<dbReference type="OrthoDB" id="6349620at2759"/>
<keyword evidence="5" id="KW-1185">Reference proteome</keyword>
<evidence type="ECO:0000256" key="1">
    <source>
        <dbReference type="ARBA" id="ARBA00008685"/>
    </source>
</evidence>
<evidence type="ECO:0000313" key="4">
    <source>
        <dbReference type="EMBL" id="MPD06950.1"/>
    </source>
</evidence>
<gene>
    <name evidence="4" type="ORF">E2C01_102788</name>
</gene>
<dbReference type="Gene3D" id="1.10.287.70">
    <property type="match status" value="1"/>
</dbReference>
<evidence type="ECO:0000313" key="5">
    <source>
        <dbReference type="Proteomes" id="UP000324222"/>
    </source>
</evidence>
<sequence length="82" mass="9488">MPRALVAQSIPILPEWMWQRVFMAIWLLACFVATAAYTCNLVSIFTSITYPSRLRTLQDLADSDYRCSITFNLCKYDTGREE</sequence>
<evidence type="ECO:0000259" key="3">
    <source>
        <dbReference type="Pfam" id="PF00060"/>
    </source>
</evidence>
<dbReference type="EMBL" id="VSRR010153829">
    <property type="protein sequence ID" value="MPD06950.1"/>
    <property type="molecule type" value="Genomic_DNA"/>
</dbReference>
<dbReference type="GO" id="GO:0015276">
    <property type="term" value="F:ligand-gated monoatomic ion channel activity"/>
    <property type="evidence" value="ECO:0007669"/>
    <property type="project" value="InterPro"/>
</dbReference>
<dbReference type="Pfam" id="PF00060">
    <property type="entry name" value="Lig_chan"/>
    <property type="match status" value="1"/>
</dbReference>
<comment type="similarity">
    <text evidence="1">Belongs to the glutamate-gated ion channel (TC 1.A.10.1) family.</text>
</comment>
<reference evidence="4 5" key="1">
    <citation type="submission" date="2019-05" db="EMBL/GenBank/DDBJ databases">
        <title>Another draft genome of Portunus trituberculatus and its Hox gene families provides insights of decapod evolution.</title>
        <authorList>
            <person name="Jeong J.-H."/>
            <person name="Song I."/>
            <person name="Kim S."/>
            <person name="Choi T."/>
            <person name="Kim D."/>
            <person name="Ryu S."/>
            <person name="Kim W."/>
        </authorList>
    </citation>
    <scope>NUCLEOTIDE SEQUENCE [LARGE SCALE GENOMIC DNA]</scope>
    <source>
        <tissue evidence="4">Muscle</tissue>
    </source>
</reference>
<comment type="caution">
    <text evidence="4">The sequence shown here is derived from an EMBL/GenBank/DDBJ whole genome shotgun (WGS) entry which is preliminary data.</text>
</comment>
<accession>A0A5B7KI63</accession>
<keyword evidence="2" id="KW-0812">Transmembrane</keyword>
<keyword evidence="2" id="KW-1133">Transmembrane helix</keyword>
<feature type="transmembrane region" description="Helical" evidence="2">
    <location>
        <begin position="23"/>
        <end position="45"/>
    </location>
</feature>
<dbReference type="GO" id="GO:0016020">
    <property type="term" value="C:membrane"/>
    <property type="evidence" value="ECO:0007669"/>
    <property type="project" value="InterPro"/>
</dbReference>
<organism evidence="4 5">
    <name type="scientific">Portunus trituberculatus</name>
    <name type="common">Swimming crab</name>
    <name type="synonym">Neptunus trituberculatus</name>
    <dbReference type="NCBI Taxonomy" id="210409"/>
    <lineage>
        <taxon>Eukaryota</taxon>
        <taxon>Metazoa</taxon>
        <taxon>Ecdysozoa</taxon>
        <taxon>Arthropoda</taxon>
        <taxon>Crustacea</taxon>
        <taxon>Multicrustacea</taxon>
        <taxon>Malacostraca</taxon>
        <taxon>Eumalacostraca</taxon>
        <taxon>Eucarida</taxon>
        <taxon>Decapoda</taxon>
        <taxon>Pleocyemata</taxon>
        <taxon>Brachyura</taxon>
        <taxon>Eubrachyura</taxon>
        <taxon>Portunoidea</taxon>
        <taxon>Portunidae</taxon>
        <taxon>Portuninae</taxon>
        <taxon>Portunus</taxon>
    </lineage>
</organism>
<dbReference type="InterPro" id="IPR001320">
    <property type="entry name" value="Iontro_rcpt_C"/>
</dbReference>
<protein>
    <recommendedName>
        <fullName evidence="3">Ionotropic glutamate receptor C-terminal domain-containing protein</fullName>
    </recommendedName>
</protein>
<proteinExistence type="inferred from homology"/>
<name>A0A5B7KI63_PORTR</name>
<feature type="domain" description="Ionotropic glutamate receptor C-terminal" evidence="3">
    <location>
        <begin position="4"/>
        <end position="67"/>
    </location>
</feature>
<evidence type="ECO:0000256" key="2">
    <source>
        <dbReference type="SAM" id="Phobius"/>
    </source>
</evidence>
<dbReference type="AlphaFoldDB" id="A0A5B7KI63"/>
<dbReference type="Proteomes" id="UP000324222">
    <property type="component" value="Unassembled WGS sequence"/>
</dbReference>